<keyword evidence="5 7" id="KW-1133">Transmembrane helix</keyword>
<dbReference type="InterPro" id="IPR011527">
    <property type="entry name" value="ABC1_TM_dom"/>
</dbReference>
<dbReference type="CDD" id="cd18548">
    <property type="entry name" value="ABC_6TM_Tm287_like"/>
    <property type="match status" value="1"/>
</dbReference>
<dbReference type="InterPro" id="IPR017871">
    <property type="entry name" value="ABC_transporter-like_CS"/>
</dbReference>
<dbReference type="PROSITE" id="PS50893">
    <property type="entry name" value="ABC_TRANSPORTER_2"/>
    <property type="match status" value="1"/>
</dbReference>
<evidence type="ECO:0000256" key="4">
    <source>
        <dbReference type="ARBA" id="ARBA00022840"/>
    </source>
</evidence>
<gene>
    <name evidence="10" type="ORF">BAU18_000770</name>
</gene>
<sequence>MIKLLPYAKDYRKQIILGPFFKFLEAVFELFLPLLMARLVDQGIRTNDSGEVWRMMIAMVVLSVVGLGCAVICQYFSSIASQGFGTELRNQLMKKINQLDHQALNRFGTDTLITRMTNDVNQLQLALAMLIRLVVRAPFLSVGAVIMAFVIDWQAGLVFLITLPFFCLVLFFIIRGTVPLYKQVQQKLDHLNQLVTQNLSGVRVIRAFARREREVQHFASSTDDLARVNIRVANLSALLTPATTLIMNLGILVLFYLGGFKVDSGHLAQGQILALVNYMNQMLLALIVVSNLVIIFTRAAASAQRVNDVLATTPLIRETAAGATPLAATSPGFASTTATEKAGATIAFDQVDFRFAQDYGLVLQDLTFSVSAGSTVGIIGPTGSGKSALTQLIPRFYDVANGAVAVDGLDVRKWSLSHLRQQIAMVPQTAVLFSGTIRENLQWGKADASDEDCWQALQLAQAADFVKALPQGLDTPIFEGGKNFSGGQKQRLTIARAVIAKPALLILDDSLSALDYQTDLNLRRALATDLQGTVMIVSQRVRSIAEADQILVLEEGRLVGVGTHQELVQSNAAYQAIVASQEEGAVS</sequence>
<dbReference type="RefSeq" id="WP_161870795.1">
    <property type="nucleotide sequence ID" value="NZ_MAEI02000001.1"/>
</dbReference>
<keyword evidence="3" id="KW-0547">Nucleotide-binding</keyword>
<protein>
    <submittedName>
        <fullName evidence="10">ATP-binding cassette, subfamily B, bacterial</fullName>
    </submittedName>
</protein>
<dbReference type="PANTHER" id="PTHR43394:SF1">
    <property type="entry name" value="ATP-BINDING CASSETTE SUB-FAMILY B MEMBER 10, MITOCHONDRIAL"/>
    <property type="match status" value="1"/>
</dbReference>
<keyword evidence="6 7" id="KW-0472">Membrane</keyword>
<name>A0ABV0F3G5_9ENTE</name>
<evidence type="ECO:0000313" key="10">
    <source>
        <dbReference type="EMBL" id="MEO1781191.1"/>
    </source>
</evidence>
<organism evidence="10 11">
    <name type="scientific">Enterococcus diestrammenae</name>
    <dbReference type="NCBI Taxonomy" id="1155073"/>
    <lineage>
        <taxon>Bacteria</taxon>
        <taxon>Bacillati</taxon>
        <taxon>Bacillota</taxon>
        <taxon>Bacilli</taxon>
        <taxon>Lactobacillales</taxon>
        <taxon>Enterococcaceae</taxon>
        <taxon>Enterococcus</taxon>
    </lineage>
</organism>
<feature type="transmembrane region" description="Helical" evidence="7">
    <location>
        <begin position="278"/>
        <end position="297"/>
    </location>
</feature>
<feature type="transmembrane region" description="Helical" evidence="7">
    <location>
        <begin position="20"/>
        <end position="40"/>
    </location>
</feature>
<dbReference type="InterPro" id="IPR003593">
    <property type="entry name" value="AAA+_ATPase"/>
</dbReference>
<keyword evidence="2 7" id="KW-0812">Transmembrane</keyword>
<dbReference type="Pfam" id="PF00664">
    <property type="entry name" value="ABC_membrane"/>
    <property type="match status" value="1"/>
</dbReference>
<feature type="transmembrane region" description="Helical" evidence="7">
    <location>
        <begin position="52"/>
        <end position="73"/>
    </location>
</feature>
<evidence type="ECO:0000256" key="6">
    <source>
        <dbReference type="ARBA" id="ARBA00023136"/>
    </source>
</evidence>
<reference evidence="10" key="2">
    <citation type="submission" date="2024-02" db="EMBL/GenBank/DDBJ databases">
        <title>The Genome Sequence of Enterococcus diestrammenae JM9A.</title>
        <authorList>
            <person name="Earl A."/>
            <person name="Manson A."/>
            <person name="Gilmore M."/>
            <person name="Sanders J."/>
            <person name="Shea T."/>
            <person name="Howe W."/>
            <person name="Livny J."/>
            <person name="Cuomo C."/>
            <person name="Neafsey D."/>
            <person name="Birren B."/>
        </authorList>
    </citation>
    <scope>NUCLEOTIDE SEQUENCE</scope>
    <source>
        <strain evidence="10">JM9A</strain>
    </source>
</reference>
<evidence type="ECO:0000256" key="2">
    <source>
        <dbReference type="ARBA" id="ARBA00022692"/>
    </source>
</evidence>
<dbReference type="Gene3D" id="1.20.1560.10">
    <property type="entry name" value="ABC transporter type 1, transmembrane domain"/>
    <property type="match status" value="1"/>
</dbReference>
<feature type="transmembrane region" description="Helical" evidence="7">
    <location>
        <begin position="157"/>
        <end position="178"/>
    </location>
</feature>
<dbReference type="InterPro" id="IPR036640">
    <property type="entry name" value="ABC1_TM_sf"/>
</dbReference>
<dbReference type="PROSITE" id="PS00211">
    <property type="entry name" value="ABC_TRANSPORTER_1"/>
    <property type="match status" value="1"/>
</dbReference>
<dbReference type="SUPFAM" id="SSF52540">
    <property type="entry name" value="P-loop containing nucleoside triphosphate hydrolases"/>
    <property type="match status" value="1"/>
</dbReference>
<evidence type="ECO:0000256" key="5">
    <source>
        <dbReference type="ARBA" id="ARBA00022989"/>
    </source>
</evidence>
<dbReference type="InterPro" id="IPR027417">
    <property type="entry name" value="P-loop_NTPase"/>
</dbReference>
<feature type="domain" description="ABC transporter" evidence="8">
    <location>
        <begin position="346"/>
        <end position="580"/>
    </location>
</feature>
<reference evidence="10" key="1">
    <citation type="submission" date="2016-06" db="EMBL/GenBank/DDBJ databases">
        <authorList>
            <person name="Van Tyne D."/>
        </authorList>
    </citation>
    <scope>NUCLEOTIDE SEQUENCE</scope>
    <source>
        <strain evidence="10">JM9A</strain>
    </source>
</reference>
<evidence type="ECO:0000259" key="8">
    <source>
        <dbReference type="PROSITE" id="PS50893"/>
    </source>
</evidence>
<dbReference type="PROSITE" id="PS50929">
    <property type="entry name" value="ABC_TM1F"/>
    <property type="match status" value="1"/>
</dbReference>
<dbReference type="Gene3D" id="3.40.50.300">
    <property type="entry name" value="P-loop containing nucleotide triphosphate hydrolases"/>
    <property type="match status" value="1"/>
</dbReference>
<dbReference type="InterPro" id="IPR003439">
    <property type="entry name" value="ABC_transporter-like_ATP-bd"/>
</dbReference>
<proteinExistence type="predicted"/>
<dbReference type="SMART" id="SM00382">
    <property type="entry name" value="AAA"/>
    <property type="match status" value="1"/>
</dbReference>
<dbReference type="Pfam" id="PF00005">
    <property type="entry name" value="ABC_tran"/>
    <property type="match status" value="1"/>
</dbReference>
<dbReference type="GO" id="GO:0005524">
    <property type="term" value="F:ATP binding"/>
    <property type="evidence" value="ECO:0007669"/>
    <property type="project" value="UniProtKB-KW"/>
</dbReference>
<evidence type="ECO:0000313" key="11">
    <source>
        <dbReference type="Proteomes" id="UP001429357"/>
    </source>
</evidence>
<comment type="subcellular location">
    <subcellularLocation>
        <location evidence="1">Cell membrane</location>
        <topology evidence="1">Multi-pass membrane protein</topology>
    </subcellularLocation>
</comment>
<evidence type="ECO:0000259" key="9">
    <source>
        <dbReference type="PROSITE" id="PS50929"/>
    </source>
</evidence>
<feature type="domain" description="ABC transmembrane type-1" evidence="9">
    <location>
        <begin position="16"/>
        <end position="298"/>
    </location>
</feature>
<dbReference type="EMBL" id="MAEI02000001">
    <property type="protein sequence ID" value="MEO1781191.1"/>
    <property type="molecule type" value="Genomic_DNA"/>
</dbReference>
<dbReference type="InterPro" id="IPR039421">
    <property type="entry name" value="Type_1_exporter"/>
</dbReference>
<dbReference type="SUPFAM" id="SSF90123">
    <property type="entry name" value="ABC transporter transmembrane region"/>
    <property type="match status" value="1"/>
</dbReference>
<dbReference type="Proteomes" id="UP001429357">
    <property type="component" value="Unassembled WGS sequence"/>
</dbReference>
<accession>A0ABV0F3G5</accession>
<evidence type="ECO:0000256" key="1">
    <source>
        <dbReference type="ARBA" id="ARBA00004651"/>
    </source>
</evidence>
<keyword evidence="11" id="KW-1185">Reference proteome</keyword>
<evidence type="ECO:0000256" key="7">
    <source>
        <dbReference type="SAM" id="Phobius"/>
    </source>
</evidence>
<comment type="caution">
    <text evidence="10">The sequence shown here is derived from an EMBL/GenBank/DDBJ whole genome shotgun (WGS) entry which is preliminary data.</text>
</comment>
<dbReference type="PANTHER" id="PTHR43394">
    <property type="entry name" value="ATP-DEPENDENT PERMEASE MDL1, MITOCHONDRIAL"/>
    <property type="match status" value="1"/>
</dbReference>
<feature type="transmembrane region" description="Helical" evidence="7">
    <location>
        <begin position="125"/>
        <end position="151"/>
    </location>
</feature>
<feature type="transmembrane region" description="Helical" evidence="7">
    <location>
        <begin position="237"/>
        <end position="258"/>
    </location>
</feature>
<keyword evidence="4 10" id="KW-0067">ATP-binding</keyword>
<evidence type="ECO:0000256" key="3">
    <source>
        <dbReference type="ARBA" id="ARBA00022741"/>
    </source>
</evidence>